<gene>
    <name evidence="3" type="ORF">CI238_12042</name>
</gene>
<evidence type="ECO:0000259" key="2">
    <source>
        <dbReference type="Pfam" id="PF17111"/>
    </source>
</evidence>
<evidence type="ECO:0000313" key="4">
    <source>
        <dbReference type="Proteomes" id="UP000076584"/>
    </source>
</evidence>
<keyword evidence="4" id="KW-1185">Reference proteome</keyword>
<reference evidence="3 4" key="1">
    <citation type="submission" date="2015-06" db="EMBL/GenBank/DDBJ databases">
        <title>Survival trade-offs in plant roots during colonization by closely related pathogenic and mutualistic fungi.</title>
        <authorList>
            <person name="Hacquard S."/>
            <person name="Kracher B."/>
            <person name="Hiruma K."/>
            <person name="Weinman A."/>
            <person name="Muench P."/>
            <person name="Garrido Oter R."/>
            <person name="Ver Loren van Themaat E."/>
            <person name="Dallerey J.-F."/>
            <person name="Damm U."/>
            <person name="Henrissat B."/>
            <person name="Lespinet O."/>
            <person name="Thon M."/>
            <person name="Kemen E."/>
            <person name="McHardy A.C."/>
            <person name="Schulze-Lefert P."/>
            <person name="O'Connell R.J."/>
        </authorList>
    </citation>
    <scope>NUCLEOTIDE SEQUENCE [LARGE SCALE GENOMIC DNA]</scope>
    <source>
        <strain evidence="3 4">MAFF 238704</strain>
    </source>
</reference>
<comment type="caution">
    <text evidence="3">The sequence shown here is derived from an EMBL/GenBank/DDBJ whole genome shotgun (WGS) entry which is preliminary data.</text>
</comment>
<accession>A0A161XX54</accession>
<sequence length="419" mass="45975">MADPVTITTSVLAVGGFALKSCMALHGTIRSFQSQNKDARALKAEVSDLTEVLSSLLETMANHPNLDFHALERPLQRCGNACEEYGKIIARCMKHSNDASRSSVRDWVTQKYLQGDINDFRTMLAAHKSTINIALANANLRIAAISPEVLINYKDMISDTTTDLNAHLKDVQEKINRLKSGDTTAIDDVAREWQAILEEKETTQQGLKMCAQLSAQIIQLESSSTEHAQFSKRPSAQKHIKTGLSEVKGCIQSLVARLQTHEALISGQMEAMSLEEVLSEPVTTQLAQLQQTKESISQCIKIVSEAGELANERSNVFEDITLADNSYAFSVSTVNDLVTARQLNLKGRSRHFGGQVTDETVQKSIEALTQLDAEHIRSSKGAQSQQQDPSVGTLKDPDSAKEFYDRFGPGITLTANKLG</sequence>
<protein>
    <recommendedName>
        <fullName evidence="2">Azaphilone pigments biosynthesis cluster protein L N-terminal domain-containing protein</fullName>
    </recommendedName>
</protein>
<feature type="compositionally biased region" description="Polar residues" evidence="1">
    <location>
        <begin position="380"/>
        <end position="390"/>
    </location>
</feature>
<dbReference type="Pfam" id="PF17111">
    <property type="entry name" value="PigL_N"/>
    <property type="match status" value="1"/>
</dbReference>
<evidence type="ECO:0000313" key="3">
    <source>
        <dbReference type="EMBL" id="KZL81759.1"/>
    </source>
</evidence>
<feature type="region of interest" description="Disordered" evidence="1">
    <location>
        <begin position="376"/>
        <end position="406"/>
    </location>
</feature>
<dbReference type="Proteomes" id="UP000076584">
    <property type="component" value="Unassembled WGS sequence"/>
</dbReference>
<dbReference type="InterPro" id="IPR031348">
    <property type="entry name" value="PigL_N"/>
</dbReference>
<dbReference type="EMBL" id="LFIW01001589">
    <property type="protein sequence ID" value="KZL81759.1"/>
    <property type="molecule type" value="Genomic_DNA"/>
</dbReference>
<dbReference type="OrthoDB" id="5068804at2759"/>
<feature type="domain" description="Azaphilone pigments biosynthesis cluster protein L N-terminal" evidence="2">
    <location>
        <begin position="2"/>
        <end position="211"/>
    </location>
</feature>
<evidence type="ECO:0000256" key="1">
    <source>
        <dbReference type="SAM" id="MobiDB-lite"/>
    </source>
</evidence>
<proteinExistence type="predicted"/>
<feature type="compositionally biased region" description="Basic and acidic residues" evidence="1">
    <location>
        <begin position="395"/>
        <end position="405"/>
    </location>
</feature>
<name>A0A161XX54_COLIC</name>
<dbReference type="AlphaFoldDB" id="A0A161XX54"/>
<organism evidence="3 4">
    <name type="scientific">Colletotrichum incanum</name>
    <name type="common">Soybean anthracnose fungus</name>
    <dbReference type="NCBI Taxonomy" id="1573173"/>
    <lineage>
        <taxon>Eukaryota</taxon>
        <taxon>Fungi</taxon>
        <taxon>Dikarya</taxon>
        <taxon>Ascomycota</taxon>
        <taxon>Pezizomycotina</taxon>
        <taxon>Sordariomycetes</taxon>
        <taxon>Hypocreomycetidae</taxon>
        <taxon>Glomerellales</taxon>
        <taxon>Glomerellaceae</taxon>
        <taxon>Colletotrichum</taxon>
        <taxon>Colletotrichum spaethianum species complex</taxon>
    </lineage>
</organism>
<dbReference type="STRING" id="1573173.A0A161XX54"/>